<dbReference type="InterPro" id="IPR004572">
    <property type="entry name" value="Protoporphyrinogen_oxidase"/>
</dbReference>
<evidence type="ECO:0000256" key="2">
    <source>
        <dbReference type="ARBA" id="ARBA00001974"/>
    </source>
</evidence>
<gene>
    <name evidence="13" type="primary">hemG</name>
    <name evidence="13" type="ORF">H8E29_00880</name>
</gene>
<evidence type="ECO:0000256" key="9">
    <source>
        <dbReference type="ARBA" id="ARBA00023002"/>
    </source>
</evidence>
<dbReference type="GO" id="GO:0005737">
    <property type="term" value="C:cytoplasm"/>
    <property type="evidence" value="ECO:0007669"/>
    <property type="project" value="UniProtKB-SubCell"/>
</dbReference>
<evidence type="ECO:0000313" key="14">
    <source>
        <dbReference type="Proteomes" id="UP000614469"/>
    </source>
</evidence>
<dbReference type="EC" id="1.3.3.15" evidence="5 11"/>
<comment type="catalytic activity">
    <reaction evidence="1">
        <text>coproporphyrinogen III + 3 O2 = coproporphyrin III + 3 H2O2</text>
        <dbReference type="Rhea" id="RHEA:43436"/>
        <dbReference type="ChEBI" id="CHEBI:15379"/>
        <dbReference type="ChEBI" id="CHEBI:16240"/>
        <dbReference type="ChEBI" id="CHEBI:57309"/>
        <dbReference type="ChEBI" id="CHEBI:131725"/>
        <dbReference type="EC" id="1.3.3.15"/>
    </reaction>
    <physiologicalReaction direction="left-to-right" evidence="1">
        <dbReference type="Rhea" id="RHEA:43437"/>
    </physiologicalReaction>
</comment>
<evidence type="ECO:0000256" key="5">
    <source>
        <dbReference type="ARBA" id="ARBA00012402"/>
    </source>
</evidence>
<dbReference type="NCBIfam" id="TIGR00562">
    <property type="entry name" value="proto_IX_ox"/>
    <property type="match status" value="1"/>
</dbReference>
<evidence type="ECO:0000256" key="10">
    <source>
        <dbReference type="ARBA" id="ARBA00023133"/>
    </source>
</evidence>
<dbReference type="Gene3D" id="3.90.660.20">
    <property type="entry name" value="Protoporphyrinogen oxidase, mitochondrial, domain 2"/>
    <property type="match status" value="1"/>
</dbReference>
<dbReference type="InterPro" id="IPR036188">
    <property type="entry name" value="FAD/NAD-bd_sf"/>
</dbReference>
<evidence type="ECO:0000256" key="6">
    <source>
        <dbReference type="ARBA" id="ARBA00019046"/>
    </source>
</evidence>
<keyword evidence="11" id="KW-0963">Cytoplasm</keyword>
<dbReference type="SUPFAM" id="SSF54373">
    <property type="entry name" value="FAD-linked reductases, C-terminal domain"/>
    <property type="match status" value="1"/>
</dbReference>
<proteinExistence type="inferred from homology"/>
<comment type="function">
    <text evidence="11">Involved in coproporphyrin-dependent heme b biosynthesis. Catalyzes the oxidation of coproporphyrinogen III to coproporphyrin III.</text>
</comment>
<evidence type="ECO:0000256" key="1">
    <source>
        <dbReference type="ARBA" id="ARBA00001755"/>
    </source>
</evidence>
<keyword evidence="7 11" id="KW-0285">Flavoprotein</keyword>
<organism evidence="13 14">
    <name type="scientific">Candidatus Desulfolinea nitratireducens</name>
    <dbReference type="NCBI Taxonomy" id="2841698"/>
    <lineage>
        <taxon>Bacteria</taxon>
        <taxon>Bacillati</taxon>
        <taxon>Chloroflexota</taxon>
        <taxon>Anaerolineae</taxon>
        <taxon>Anaerolineales</taxon>
        <taxon>Anaerolineales incertae sedis</taxon>
        <taxon>Candidatus Desulfolinea</taxon>
    </lineage>
</organism>
<dbReference type="InterPro" id="IPR050464">
    <property type="entry name" value="Zeta_carotene_desat/Oxidored"/>
</dbReference>
<dbReference type="PANTHER" id="PTHR42923:SF3">
    <property type="entry name" value="PROTOPORPHYRINOGEN OXIDASE"/>
    <property type="match status" value="1"/>
</dbReference>
<comment type="subcellular location">
    <subcellularLocation>
        <location evidence="11">Cytoplasm</location>
    </subcellularLocation>
</comment>
<dbReference type="EMBL" id="JACNJN010000026">
    <property type="protein sequence ID" value="MBC8333795.1"/>
    <property type="molecule type" value="Genomic_DNA"/>
</dbReference>
<keyword evidence="8 11" id="KW-0274">FAD</keyword>
<keyword evidence="9 11" id="KW-0560">Oxidoreductase</keyword>
<dbReference type="Gene3D" id="1.10.3110.10">
    <property type="entry name" value="protoporphyrinogen ix oxidase, domain 3"/>
    <property type="match status" value="1"/>
</dbReference>
<keyword evidence="10 11" id="KW-0350">Heme biosynthesis</keyword>
<dbReference type="Proteomes" id="UP000614469">
    <property type="component" value="Unassembled WGS sequence"/>
</dbReference>
<name>A0A8J6TGS9_9CHLR</name>
<dbReference type="AlphaFoldDB" id="A0A8J6TGS9"/>
<comment type="caution">
    <text evidence="13">The sequence shown here is derived from an EMBL/GenBank/DDBJ whole genome shotgun (WGS) entry which is preliminary data.</text>
</comment>
<protein>
    <recommendedName>
        <fullName evidence="6 11">Coproporphyrinogen III oxidase</fullName>
        <ecNumber evidence="5 11">1.3.3.15</ecNumber>
    </recommendedName>
</protein>
<comment type="similarity">
    <text evidence="4 11">Belongs to the protoporphyrinogen/coproporphyrinogen oxidase family. Coproporphyrinogen III oxidase subfamily.</text>
</comment>
<evidence type="ECO:0000256" key="7">
    <source>
        <dbReference type="ARBA" id="ARBA00022630"/>
    </source>
</evidence>
<evidence type="ECO:0000313" key="13">
    <source>
        <dbReference type="EMBL" id="MBC8333795.1"/>
    </source>
</evidence>
<dbReference type="PANTHER" id="PTHR42923">
    <property type="entry name" value="PROTOPORPHYRINOGEN OXIDASE"/>
    <property type="match status" value="1"/>
</dbReference>
<dbReference type="Pfam" id="PF01593">
    <property type="entry name" value="Amino_oxidase"/>
    <property type="match status" value="1"/>
</dbReference>
<dbReference type="GO" id="GO:0006783">
    <property type="term" value="P:heme biosynthetic process"/>
    <property type="evidence" value="ECO:0007669"/>
    <property type="project" value="UniProtKB-UniRule"/>
</dbReference>
<dbReference type="InterPro" id="IPR002937">
    <property type="entry name" value="Amino_oxidase"/>
</dbReference>
<dbReference type="Gene3D" id="3.50.50.60">
    <property type="entry name" value="FAD/NAD(P)-binding domain"/>
    <property type="match status" value="1"/>
</dbReference>
<reference evidence="13 14" key="1">
    <citation type="submission" date="2020-08" db="EMBL/GenBank/DDBJ databases">
        <title>Bridging the membrane lipid divide: bacteria of the FCB group superphylum have the potential to synthesize archaeal ether lipids.</title>
        <authorList>
            <person name="Villanueva L."/>
            <person name="Von Meijenfeldt F.A.B."/>
            <person name="Westbye A.B."/>
            <person name="Yadav S."/>
            <person name="Hopmans E.C."/>
            <person name="Dutilh B.E."/>
            <person name="Sinninghe Damste J.S."/>
        </authorList>
    </citation>
    <scope>NUCLEOTIDE SEQUENCE [LARGE SCALE GENOMIC DNA]</scope>
    <source>
        <strain evidence="13">NIOZ-UU36</strain>
    </source>
</reference>
<dbReference type="GO" id="GO:0004729">
    <property type="term" value="F:oxygen-dependent protoporphyrinogen oxidase activity"/>
    <property type="evidence" value="ECO:0007669"/>
    <property type="project" value="UniProtKB-UniRule"/>
</dbReference>
<feature type="domain" description="Amine oxidase" evidence="12">
    <location>
        <begin position="14"/>
        <end position="451"/>
    </location>
</feature>
<dbReference type="SUPFAM" id="SSF51905">
    <property type="entry name" value="FAD/NAD(P)-binding domain"/>
    <property type="match status" value="1"/>
</dbReference>
<evidence type="ECO:0000259" key="12">
    <source>
        <dbReference type="Pfam" id="PF01593"/>
    </source>
</evidence>
<sequence>MPERKKIIIIGGGITGLSAVWEAQQLGLSYSLIEKDDRLGGKVHTKIVNLPGGKGIIDGGPESFITRKPEAWDLACELGLKDKMVDPGAETRHIFILDGGKPVAVPLAPIAFAKSPLMSLRSKMRMLTEPFQPAKKDDLDESLADFVTRRLGREALDKFIGPILGGIYNTNPDTQSILVSSPIMREMEADYGGLFKAVIGRMVATRKNKKNGEEKRPRFGAFAYGLQELADELVNQLTGDLRLRAEITRVAKNGGNYQITLADGETLSADALIFTTPANVTANLLNDIAKKSAAKLATIRHENIGTVTLIYKAEDAVTPVRIHGLMIPRRENRAIDAITFTSLKMPTRSPETYSMIRVFFGGSRPEIVEMSDADLQKTVQNELRELIGITAEPIEIVPFRWPHSFPQADVGHLDLVTEIENLLPTGVYLAGSSYRGIGVPDCIQQGRQAVKQAQSYLN</sequence>
<dbReference type="UniPathway" id="UPA00252"/>
<comment type="pathway">
    <text evidence="3 11">Porphyrin-containing compound metabolism; protoheme biosynthesis.</text>
</comment>
<evidence type="ECO:0000256" key="3">
    <source>
        <dbReference type="ARBA" id="ARBA00004744"/>
    </source>
</evidence>
<comment type="cofactor">
    <cofactor evidence="2 11">
        <name>FAD</name>
        <dbReference type="ChEBI" id="CHEBI:57692"/>
    </cofactor>
</comment>
<evidence type="ECO:0000256" key="8">
    <source>
        <dbReference type="ARBA" id="ARBA00022827"/>
    </source>
</evidence>
<accession>A0A8J6TGS9</accession>
<evidence type="ECO:0000256" key="11">
    <source>
        <dbReference type="RuleBase" id="RU364052"/>
    </source>
</evidence>
<evidence type="ECO:0000256" key="4">
    <source>
        <dbReference type="ARBA" id="ARBA00008310"/>
    </source>
</evidence>